<organism evidence="2 3">
    <name type="scientific">Prorocentrum cordatum</name>
    <dbReference type="NCBI Taxonomy" id="2364126"/>
    <lineage>
        <taxon>Eukaryota</taxon>
        <taxon>Sar</taxon>
        <taxon>Alveolata</taxon>
        <taxon>Dinophyceae</taxon>
        <taxon>Prorocentrales</taxon>
        <taxon>Prorocentraceae</taxon>
        <taxon>Prorocentrum</taxon>
    </lineage>
</organism>
<reference evidence="2" key="1">
    <citation type="submission" date="2023-10" db="EMBL/GenBank/DDBJ databases">
        <authorList>
            <person name="Chen Y."/>
            <person name="Shah S."/>
            <person name="Dougan E. K."/>
            <person name="Thang M."/>
            <person name="Chan C."/>
        </authorList>
    </citation>
    <scope>NUCLEOTIDE SEQUENCE [LARGE SCALE GENOMIC DNA]</scope>
</reference>
<dbReference type="Proteomes" id="UP001189429">
    <property type="component" value="Unassembled WGS sequence"/>
</dbReference>
<dbReference type="EMBL" id="CAUYUJ010007324">
    <property type="protein sequence ID" value="CAK0820311.1"/>
    <property type="molecule type" value="Genomic_DNA"/>
</dbReference>
<feature type="compositionally biased region" description="Basic and acidic residues" evidence="1">
    <location>
        <begin position="130"/>
        <end position="141"/>
    </location>
</feature>
<feature type="non-terminal residue" evidence="2">
    <location>
        <position position="201"/>
    </location>
</feature>
<keyword evidence="3" id="KW-1185">Reference proteome</keyword>
<feature type="compositionally biased region" description="Gly residues" evidence="1">
    <location>
        <begin position="80"/>
        <end position="91"/>
    </location>
</feature>
<evidence type="ECO:0000256" key="1">
    <source>
        <dbReference type="SAM" id="MobiDB-lite"/>
    </source>
</evidence>
<protein>
    <submittedName>
        <fullName evidence="2">Uncharacterized protein</fullName>
    </submittedName>
</protein>
<gene>
    <name evidence="2" type="ORF">PCOR1329_LOCUS22056</name>
</gene>
<evidence type="ECO:0000313" key="3">
    <source>
        <dbReference type="Proteomes" id="UP001189429"/>
    </source>
</evidence>
<proteinExistence type="predicted"/>
<name>A0ABN9RNP5_9DINO</name>
<evidence type="ECO:0000313" key="2">
    <source>
        <dbReference type="EMBL" id="CAK0820311.1"/>
    </source>
</evidence>
<accession>A0ABN9RNP5</accession>
<sequence length="201" mass="20000">MPASKAFWARPARAAGLQGAADLRGEPGEGLAEPPVVCFCGTPLAVDDAMCRMCHTVRSELVSSIRRQEAGAGRPRRSPRGGGGARLGAGLPGTELPTLLGRRAPGGRPAASPKLAAEGTPGGSCGSSEDADKPNVAHFEELQPAASPSFAAGASPRRRPPSLARLDSGSSISAPRVGSEASAVLGGASPGAAPLQPGAAR</sequence>
<feature type="region of interest" description="Disordered" evidence="1">
    <location>
        <begin position="65"/>
        <end position="201"/>
    </location>
</feature>
<feature type="compositionally biased region" description="Low complexity" evidence="1">
    <location>
        <begin position="144"/>
        <end position="165"/>
    </location>
</feature>
<comment type="caution">
    <text evidence="2">The sequence shown here is derived from an EMBL/GenBank/DDBJ whole genome shotgun (WGS) entry which is preliminary data.</text>
</comment>
<feature type="compositionally biased region" description="Low complexity" evidence="1">
    <location>
        <begin position="92"/>
        <end position="101"/>
    </location>
</feature>